<comment type="similarity">
    <text evidence="3 12">Belongs to the FAD-dependent oxidoreductase 2 family. NadB subfamily.</text>
</comment>
<comment type="cofactor">
    <cofactor evidence="1 12">
        <name>FAD</name>
        <dbReference type="ChEBI" id="CHEBI:57692"/>
    </cofactor>
</comment>
<evidence type="ECO:0000256" key="7">
    <source>
        <dbReference type="ARBA" id="ARBA00022827"/>
    </source>
</evidence>
<feature type="domain" description="FAD-dependent oxidoreductase 2 FAD-binding" evidence="13">
    <location>
        <begin position="4"/>
        <end position="383"/>
    </location>
</feature>
<dbReference type="InterPro" id="IPR027477">
    <property type="entry name" value="Succ_DH/fumarate_Rdtase_cat_sf"/>
</dbReference>
<dbReference type="UniPathway" id="UPA00253">
    <property type="reaction ID" value="UER00326"/>
</dbReference>
<dbReference type="InterPro" id="IPR015939">
    <property type="entry name" value="Fum_Rdtase/Succ_DH_flav-like_C"/>
</dbReference>
<dbReference type="FunFam" id="3.90.700.10:FF:000002">
    <property type="entry name" value="L-aspartate oxidase"/>
    <property type="match status" value="1"/>
</dbReference>
<evidence type="ECO:0000256" key="1">
    <source>
        <dbReference type="ARBA" id="ARBA00001974"/>
    </source>
</evidence>
<accession>A0A375FTB5</accession>
<dbReference type="PANTHER" id="PTHR42716">
    <property type="entry name" value="L-ASPARTATE OXIDASE"/>
    <property type="match status" value="1"/>
</dbReference>
<feature type="domain" description="Fumarate reductase/succinate dehydrogenase flavoprotein-like C-terminal" evidence="14">
    <location>
        <begin position="432"/>
        <end position="512"/>
    </location>
</feature>
<comment type="function">
    <text evidence="12">Catalyzes the oxidation of L-aspartate to iminoaspartate.</text>
</comment>
<dbReference type="PANTHER" id="PTHR42716:SF2">
    <property type="entry name" value="L-ASPARTATE OXIDASE, CHLOROPLASTIC"/>
    <property type="match status" value="1"/>
</dbReference>
<evidence type="ECO:0000256" key="12">
    <source>
        <dbReference type="RuleBase" id="RU362049"/>
    </source>
</evidence>
<evidence type="ECO:0000313" key="15">
    <source>
        <dbReference type="EMBL" id="SPC18899.1"/>
    </source>
</evidence>
<evidence type="ECO:0000256" key="8">
    <source>
        <dbReference type="ARBA" id="ARBA00023002"/>
    </source>
</evidence>
<dbReference type="EC" id="1.4.3.16" evidence="4 10"/>
<comment type="pathway">
    <text evidence="2 12">Cofactor biosynthesis; NAD(+) biosynthesis; iminoaspartate from L-aspartate (oxidase route): step 1/1.</text>
</comment>
<dbReference type="Gene3D" id="3.50.50.60">
    <property type="entry name" value="FAD/NAD(P)-binding domain"/>
    <property type="match status" value="1"/>
</dbReference>
<dbReference type="OMA" id="HCVQWLI"/>
<evidence type="ECO:0000256" key="4">
    <source>
        <dbReference type="ARBA" id="ARBA00012173"/>
    </source>
</evidence>
<dbReference type="InterPro" id="IPR005288">
    <property type="entry name" value="NadB"/>
</dbReference>
<evidence type="ECO:0000256" key="10">
    <source>
        <dbReference type="NCBIfam" id="TIGR00551"/>
    </source>
</evidence>
<dbReference type="NCBIfam" id="TIGR00551">
    <property type="entry name" value="nadB"/>
    <property type="match status" value="1"/>
</dbReference>
<dbReference type="SUPFAM" id="SSF51905">
    <property type="entry name" value="FAD/NAD(P)-binding domain"/>
    <property type="match status" value="1"/>
</dbReference>
<sequence>MNFDVAIVGSGLAGLTVALQLADTHRVAILSKRAMTQGASDWAQGGIAAVLDSGDSHDEHTQDTLVAGAGLCDEEATRFIVEHGREAIQWLIDRGVPFTRDAQAELGFHLTREGGHSRRRIIHAADATGHAVVSTLLQQATQHPNITILEDHFAIDLITSRKMGLPGNRCYGLYVLDDRTGAVHTITATHTVLAAGGAGKVYLYTTNPDTATGDGIAMAWRAGCRVSNMEFIQFHPTCLYHPYAKSFLISEAVRGEGGLLKLPDGTRFMPEHDTRAELAPRDVVARAIDFEMKKRGLDCVYLDITHQPEAFLKEHFPTIHARCLELGIDITREPIPVVPAAHYTCGGVVTDTMGRTDIGGLYAVGETACTGLHGANRLASNSLLECMVIGRAAAADIASQDKAGVPNITLPAWDESRVSDADEEVVVSHNWDELRRMMWNYVGIVRTSKRLERAQHRIVLLREEIAEYYANFRVTTDLLELRNLVEVASLIVDSAYSRHESRGLHFSRDYPEALPKALPTVMQPPAVRKR</sequence>
<dbReference type="NCBIfam" id="NF006567">
    <property type="entry name" value="PRK09077.1"/>
    <property type="match status" value="1"/>
</dbReference>
<evidence type="ECO:0000256" key="2">
    <source>
        <dbReference type="ARBA" id="ARBA00004950"/>
    </source>
</evidence>
<keyword evidence="6 12" id="KW-0662">Pyridine nucleotide biosynthesis</keyword>
<dbReference type="RefSeq" id="WP_012353740.1">
    <property type="nucleotide sequence ID" value="NZ_CBCRZP010000001.1"/>
</dbReference>
<evidence type="ECO:0000256" key="5">
    <source>
        <dbReference type="ARBA" id="ARBA00022630"/>
    </source>
</evidence>
<comment type="caution">
    <text evidence="15">The sequence shown here is derived from an EMBL/GenBank/DDBJ whole genome shotgun (WGS) entry which is preliminary data.</text>
</comment>
<dbReference type="SUPFAM" id="SSF56425">
    <property type="entry name" value="Succinate dehydrogenase/fumarate reductase flavoprotein, catalytic domain"/>
    <property type="match status" value="1"/>
</dbReference>
<dbReference type="GO" id="GO:0005737">
    <property type="term" value="C:cytoplasm"/>
    <property type="evidence" value="ECO:0007669"/>
    <property type="project" value="UniProtKB-SubCell"/>
</dbReference>
<evidence type="ECO:0000256" key="11">
    <source>
        <dbReference type="PIRSR" id="PIRSR000171-1"/>
    </source>
</evidence>
<dbReference type="Pfam" id="PF02910">
    <property type="entry name" value="Succ_DH_flav_C"/>
    <property type="match status" value="1"/>
</dbReference>
<keyword evidence="8 12" id="KW-0560">Oxidoreductase</keyword>
<protein>
    <recommendedName>
        <fullName evidence="4 10">L-aspartate oxidase</fullName>
        <ecNumber evidence="4 10">1.4.3.16</ecNumber>
    </recommendedName>
</protein>
<evidence type="ECO:0000256" key="6">
    <source>
        <dbReference type="ARBA" id="ARBA00022642"/>
    </source>
</evidence>
<keyword evidence="7 12" id="KW-0274">FAD</keyword>
<gene>
    <name evidence="15" type="primary">nadB</name>
    <name evidence="15" type="ORF">CBM2594_A80338</name>
</gene>
<comment type="subcellular location">
    <subcellularLocation>
        <location evidence="12">Cytoplasm</location>
    </subcellularLocation>
</comment>
<dbReference type="Proteomes" id="UP000257139">
    <property type="component" value="Chromosome CBM2594_a"/>
</dbReference>
<dbReference type="SUPFAM" id="SSF46977">
    <property type="entry name" value="Succinate dehydrogenase/fumarate reductase flavoprotein C-terminal domain"/>
    <property type="match status" value="1"/>
</dbReference>
<proteinExistence type="inferred from homology"/>
<dbReference type="InterPro" id="IPR003953">
    <property type="entry name" value="FAD-dep_OxRdtase_2_FAD-bd"/>
</dbReference>
<dbReference type="PRINTS" id="PR00368">
    <property type="entry name" value="FADPNR"/>
</dbReference>
<evidence type="ECO:0000259" key="14">
    <source>
        <dbReference type="Pfam" id="PF02910"/>
    </source>
</evidence>
<evidence type="ECO:0000259" key="13">
    <source>
        <dbReference type="Pfam" id="PF00890"/>
    </source>
</evidence>
<dbReference type="InterPro" id="IPR037099">
    <property type="entry name" value="Fum_R/Succ_DH_flav-like_C_sf"/>
</dbReference>
<dbReference type="GO" id="GO:0034628">
    <property type="term" value="P:'de novo' NAD+ biosynthetic process from L-aspartate"/>
    <property type="evidence" value="ECO:0007669"/>
    <property type="project" value="TreeGrafter"/>
</dbReference>
<evidence type="ECO:0000256" key="9">
    <source>
        <dbReference type="ARBA" id="ARBA00048305"/>
    </source>
</evidence>
<reference evidence="15 16" key="1">
    <citation type="submission" date="2018-01" db="EMBL/GenBank/DDBJ databases">
        <authorList>
            <person name="Clerissi C."/>
        </authorList>
    </citation>
    <scope>NUCLEOTIDE SEQUENCE [LARGE SCALE GENOMIC DNA]</scope>
    <source>
        <strain evidence="15">Cupriavidus taiwanensis STM 6021</strain>
    </source>
</reference>
<dbReference type="FunFam" id="1.20.58.100:FF:000002">
    <property type="entry name" value="L-aspartate oxidase"/>
    <property type="match status" value="1"/>
</dbReference>
<evidence type="ECO:0000313" key="16">
    <source>
        <dbReference type="Proteomes" id="UP000257139"/>
    </source>
</evidence>
<dbReference type="AlphaFoldDB" id="A0A375FTB5"/>
<dbReference type="Pfam" id="PF00890">
    <property type="entry name" value="FAD_binding_2"/>
    <property type="match status" value="1"/>
</dbReference>
<dbReference type="PIRSF" id="PIRSF000171">
    <property type="entry name" value="SDHA_APRA_LASPO"/>
    <property type="match status" value="1"/>
</dbReference>
<organism evidence="15 16">
    <name type="scientific">Cupriavidus taiwanensis</name>
    <dbReference type="NCBI Taxonomy" id="164546"/>
    <lineage>
        <taxon>Bacteria</taxon>
        <taxon>Pseudomonadati</taxon>
        <taxon>Pseudomonadota</taxon>
        <taxon>Betaproteobacteria</taxon>
        <taxon>Burkholderiales</taxon>
        <taxon>Burkholderiaceae</taxon>
        <taxon>Cupriavidus</taxon>
    </lineage>
</organism>
<comment type="catalytic activity">
    <reaction evidence="9">
        <text>L-aspartate + O2 = iminosuccinate + H2O2</text>
        <dbReference type="Rhea" id="RHEA:25876"/>
        <dbReference type="ChEBI" id="CHEBI:15379"/>
        <dbReference type="ChEBI" id="CHEBI:16240"/>
        <dbReference type="ChEBI" id="CHEBI:29991"/>
        <dbReference type="ChEBI" id="CHEBI:77875"/>
        <dbReference type="EC" id="1.4.3.16"/>
    </reaction>
    <physiologicalReaction direction="left-to-right" evidence="9">
        <dbReference type="Rhea" id="RHEA:25877"/>
    </physiologicalReaction>
</comment>
<keyword evidence="5 12" id="KW-0285">Flavoprotein</keyword>
<name>A0A375FTB5_9BURK</name>
<feature type="active site" description="Proton acceptor" evidence="11">
    <location>
        <position position="281"/>
    </location>
</feature>
<dbReference type="Gene3D" id="3.90.700.10">
    <property type="entry name" value="Succinate dehydrogenase/fumarate reductase flavoprotein, catalytic domain"/>
    <property type="match status" value="1"/>
</dbReference>
<dbReference type="EMBL" id="OGUU01000012">
    <property type="protein sequence ID" value="SPC18899.1"/>
    <property type="molecule type" value="Genomic_DNA"/>
</dbReference>
<evidence type="ECO:0000256" key="3">
    <source>
        <dbReference type="ARBA" id="ARBA00008562"/>
    </source>
</evidence>
<dbReference type="InterPro" id="IPR036188">
    <property type="entry name" value="FAD/NAD-bd_sf"/>
</dbReference>
<dbReference type="GO" id="GO:0008734">
    <property type="term" value="F:L-aspartate oxidase activity"/>
    <property type="evidence" value="ECO:0007669"/>
    <property type="project" value="UniProtKB-UniRule"/>
</dbReference>
<dbReference type="GeneID" id="29760534"/>
<dbReference type="Gene3D" id="1.20.58.100">
    <property type="entry name" value="Fumarate reductase/succinate dehydrogenase flavoprotein-like, C-terminal domain"/>
    <property type="match status" value="1"/>
</dbReference>